<reference evidence="1" key="1">
    <citation type="submission" date="2021-03" db="EMBL/GenBank/DDBJ databases">
        <authorList>
            <consortium name="DOE Joint Genome Institute"/>
            <person name="Ahrendt S."/>
            <person name="Looney B.P."/>
            <person name="Miyauchi S."/>
            <person name="Morin E."/>
            <person name="Drula E."/>
            <person name="Courty P.E."/>
            <person name="Chicoki N."/>
            <person name="Fauchery L."/>
            <person name="Kohler A."/>
            <person name="Kuo A."/>
            <person name="Labutti K."/>
            <person name="Pangilinan J."/>
            <person name="Lipzen A."/>
            <person name="Riley R."/>
            <person name="Andreopoulos W."/>
            <person name="He G."/>
            <person name="Johnson J."/>
            <person name="Barry K.W."/>
            <person name="Grigoriev I.V."/>
            <person name="Nagy L."/>
            <person name="Hibbett D."/>
            <person name="Henrissat B."/>
            <person name="Matheny P.B."/>
            <person name="Labbe J."/>
            <person name="Martin F."/>
        </authorList>
    </citation>
    <scope>NUCLEOTIDE SEQUENCE</scope>
    <source>
        <strain evidence="1">HHB10654</strain>
    </source>
</reference>
<sequence length="347" mass="38585">MLRALRQPMRAALKRRGYATASTPFVPPASLQSVDQLPPRRRIPEKTKPESPTFYTGRSDFYDQVTQLEVAIAHTRRALTTLELLPLPAFARASLPPAQSVWRSRDDMSGLFARTLTTSRYRRILVLLQELEEYARIAHTAGHDELGEGVSSVLEVFERKDKAAVLARGKRKPVQFDRFGRSYTVGRRKESTAQVWMIPVQQPKATPKPSVAPTMGAYSLEPVLEDPLAPAPSSRPAGTITTTTILVNNRPLNEYFPSPADRERIVRPLKLAGALGAFNVFVIVRGGGTTGQSGAVAHGIAKGVVAHVPEVEVILRKAKVTRRDPRMVERKKTGQPKARKRYTWVKR</sequence>
<proteinExistence type="predicted"/>
<dbReference type="EMBL" id="MU277202">
    <property type="protein sequence ID" value="KAI0063714.1"/>
    <property type="molecule type" value="Genomic_DNA"/>
</dbReference>
<protein>
    <submittedName>
        <fullName evidence="1">SSU ribosomal protein S9P</fullName>
    </submittedName>
</protein>
<evidence type="ECO:0000313" key="1">
    <source>
        <dbReference type="EMBL" id="KAI0063714.1"/>
    </source>
</evidence>
<organism evidence="1 2">
    <name type="scientific">Artomyces pyxidatus</name>
    <dbReference type="NCBI Taxonomy" id="48021"/>
    <lineage>
        <taxon>Eukaryota</taxon>
        <taxon>Fungi</taxon>
        <taxon>Dikarya</taxon>
        <taxon>Basidiomycota</taxon>
        <taxon>Agaricomycotina</taxon>
        <taxon>Agaricomycetes</taxon>
        <taxon>Russulales</taxon>
        <taxon>Auriscalpiaceae</taxon>
        <taxon>Artomyces</taxon>
    </lineage>
</organism>
<name>A0ACB8T4F1_9AGAM</name>
<reference evidence="1" key="2">
    <citation type="journal article" date="2022" name="New Phytol.">
        <title>Evolutionary transition to the ectomycorrhizal habit in the genomes of a hyperdiverse lineage of mushroom-forming fungi.</title>
        <authorList>
            <person name="Looney B."/>
            <person name="Miyauchi S."/>
            <person name="Morin E."/>
            <person name="Drula E."/>
            <person name="Courty P.E."/>
            <person name="Kohler A."/>
            <person name="Kuo A."/>
            <person name="LaButti K."/>
            <person name="Pangilinan J."/>
            <person name="Lipzen A."/>
            <person name="Riley R."/>
            <person name="Andreopoulos W."/>
            <person name="He G."/>
            <person name="Johnson J."/>
            <person name="Nolan M."/>
            <person name="Tritt A."/>
            <person name="Barry K.W."/>
            <person name="Grigoriev I.V."/>
            <person name="Nagy L.G."/>
            <person name="Hibbett D."/>
            <person name="Henrissat B."/>
            <person name="Matheny P.B."/>
            <person name="Labbe J."/>
            <person name="Martin F.M."/>
        </authorList>
    </citation>
    <scope>NUCLEOTIDE SEQUENCE</scope>
    <source>
        <strain evidence="1">HHB10654</strain>
    </source>
</reference>
<keyword evidence="2" id="KW-1185">Reference proteome</keyword>
<accession>A0ACB8T4F1</accession>
<keyword evidence="1" id="KW-0689">Ribosomal protein</keyword>
<evidence type="ECO:0000313" key="2">
    <source>
        <dbReference type="Proteomes" id="UP000814140"/>
    </source>
</evidence>
<comment type="caution">
    <text evidence="1">The sequence shown here is derived from an EMBL/GenBank/DDBJ whole genome shotgun (WGS) entry which is preliminary data.</text>
</comment>
<keyword evidence="1" id="KW-0687">Ribonucleoprotein</keyword>
<dbReference type="Proteomes" id="UP000814140">
    <property type="component" value="Unassembled WGS sequence"/>
</dbReference>
<gene>
    <name evidence="1" type="ORF">BV25DRAFT_1854182</name>
</gene>